<evidence type="ECO:0000256" key="5">
    <source>
        <dbReference type="ARBA" id="ARBA00022777"/>
    </source>
</evidence>
<dbReference type="AlphaFoldDB" id="A0A3M7R830"/>
<keyword evidence="12" id="KW-1185">Reference proteome</keyword>
<comment type="catalytic activity">
    <reaction evidence="7">
        <text>L-threonyl-[protein] + ATP = O-phospho-L-threonyl-[protein] + ADP + H(+)</text>
        <dbReference type="Rhea" id="RHEA:46608"/>
        <dbReference type="Rhea" id="RHEA-COMP:11060"/>
        <dbReference type="Rhea" id="RHEA-COMP:11605"/>
        <dbReference type="ChEBI" id="CHEBI:15378"/>
        <dbReference type="ChEBI" id="CHEBI:30013"/>
        <dbReference type="ChEBI" id="CHEBI:30616"/>
        <dbReference type="ChEBI" id="CHEBI:61977"/>
        <dbReference type="ChEBI" id="CHEBI:456216"/>
        <dbReference type="EC" id="2.7.11.1"/>
    </reaction>
</comment>
<dbReference type="GO" id="GO:0004674">
    <property type="term" value="F:protein serine/threonine kinase activity"/>
    <property type="evidence" value="ECO:0007669"/>
    <property type="project" value="UniProtKB-KW"/>
</dbReference>
<sequence length="501" mass="60057">MAAGENTQQPPHPLGFATIKTTQAIVSEEQSHRECQDVIEFQNLKRQHAKLLKILETKLRGEIEELRVKSEKEYNQEVVQFTKDLDGLRCRQAKEMDELKRYKANEEKKFICNAKETNAKELKRYIHELEAEYKRNKEDTKKELSSKHLSSKERDEKLKLAKERLHSEAKIKEDRKKKQLDMNSTEDLCLLQRKHLLMSQKRELDMLNHEIAEQKQGLNKNHGLLINQLTTFYLVKQRHLGIMQKRKQEYMEKELSEEMTNYKNYCERRRRDLKKKHSHEIKQHPRNLKQQQANIRKLYKHQYNTQNKQYKTYVEEIMAKTPKDQVKEKLEQIKEEQNRKFSLLYEHYKTNVEAVYQQQNFKLNSTQQMEQDQLNEDLEKQMRLLYQSHANRKQQQAETFLRENEQLEAERKQRFKDLDLRILTECEDFEKNSQARLERLKDEQSEHLEKFDKECFDKYNISIGQNKANNRLSKFNLGLTTSNSPISISTYSSGLGNGQEN</sequence>
<protein>
    <recommendedName>
        <fullName evidence="1">non-specific serine/threonine protein kinase</fullName>
        <ecNumber evidence="1">2.7.11.1</ecNumber>
    </recommendedName>
</protein>
<organism evidence="11 12">
    <name type="scientific">Brachionus plicatilis</name>
    <name type="common">Marine rotifer</name>
    <name type="synonym">Brachionus muelleri</name>
    <dbReference type="NCBI Taxonomy" id="10195"/>
    <lineage>
        <taxon>Eukaryota</taxon>
        <taxon>Metazoa</taxon>
        <taxon>Spiralia</taxon>
        <taxon>Gnathifera</taxon>
        <taxon>Rotifera</taxon>
        <taxon>Eurotatoria</taxon>
        <taxon>Monogononta</taxon>
        <taxon>Pseudotrocha</taxon>
        <taxon>Ploima</taxon>
        <taxon>Brachionidae</taxon>
        <taxon>Brachionus</taxon>
    </lineage>
</organism>
<feature type="coiled-coil region" evidence="9">
    <location>
        <begin position="390"/>
        <end position="454"/>
    </location>
</feature>
<dbReference type="GO" id="GO:0005737">
    <property type="term" value="C:cytoplasm"/>
    <property type="evidence" value="ECO:0007669"/>
    <property type="project" value="TreeGrafter"/>
</dbReference>
<dbReference type="STRING" id="10195.A0A3M7R830"/>
<accession>A0A3M7R830</accession>
<evidence type="ECO:0000256" key="6">
    <source>
        <dbReference type="ARBA" id="ARBA00022840"/>
    </source>
</evidence>
<evidence type="ECO:0000256" key="8">
    <source>
        <dbReference type="ARBA" id="ARBA00048679"/>
    </source>
</evidence>
<comment type="caution">
    <text evidence="11">The sequence shown here is derived from an EMBL/GenBank/DDBJ whole genome shotgun (WGS) entry which is preliminary data.</text>
</comment>
<name>A0A3M7R830_BRAPC</name>
<evidence type="ECO:0000256" key="2">
    <source>
        <dbReference type="ARBA" id="ARBA00022527"/>
    </source>
</evidence>
<feature type="region of interest" description="Disordered" evidence="10">
    <location>
        <begin position="136"/>
        <end position="161"/>
    </location>
</feature>
<proteinExistence type="predicted"/>
<comment type="catalytic activity">
    <reaction evidence="8">
        <text>L-seryl-[protein] + ATP = O-phospho-L-seryl-[protein] + ADP + H(+)</text>
        <dbReference type="Rhea" id="RHEA:17989"/>
        <dbReference type="Rhea" id="RHEA-COMP:9863"/>
        <dbReference type="Rhea" id="RHEA-COMP:11604"/>
        <dbReference type="ChEBI" id="CHEBI:15378"/>
        <dbReference type="ChEBI" id="CHEBI:29999"/>
        <dbReference type="ChEBI" id="CHEBI:30616"/>
        <dbReference type="ChEBI" id="CHEBI:83421"/>
        <dbReference type="ChEBI" id="CHEBI:456216"/>
        <dbReference type="EC" id="2.7.11.1"/>
    </reaction>
</comment>
<dbReference type="InterPro" id="IPR051234">
    <property type="entry name" value="TAO_STE20_kinase"/>
</dbReference>
<evidence type="ECO:0000256" key="3">
    <source>
        <dbReference type="ARBA" id="ARBA00022679"/>
    </source>
</evidence>
<evidence type="ECO:0000313" key="12">
    <source>
        <dbReference type="Proteomes" id="UP000276133"/>
    </source>
</evidence>
<dbReference type="GO" id="GO:0005524">
    <property type="term" value="F:ATP binding"/>
    <property type="evidence" value="ECO:0007669"/>
    <property type="project" value="UniProtKB-KW"/>
</dbReference>
<keyword evidence="5 11" id="KW-0418">Kinase</keyword>
<dbReference type="EMBL" id="REGN01003980">
    <property type="protein sequence ID" value="RNA19762.1"/>
    <property type="molecule type" value="Genomic_DNA"/>
</dbReference>
<evidence type="ECO:0000256" key="7">
    <source>
        <dbReference type="ARBA" id="ARBA00047899"/>
    </source>
</evidence>
<keyword evidence="4" id="KW-0547">Nucleotide-binding</keyword>
<evidence type="ECO:0000256" key="1">
    <source>
        <dbReference type="ARBA" id="ARBA00012513"/>
    </source>
</evidence>
<keyword evidence="2" id="KW-0723">Serine/threonine-protein kinase</keyword>
<evidence type="ECO:0000256" key="4">
    <source>
        <dbReference type="ARBA" id="ARBA00022741"/>
    </source>
</evidence>
<evidence type="ECO:0000256" key="10">
    <source>
        <dbReference type="SAM" id="MobiDB-lite"/>
    </source>
</evidence>
<keyword evidence="6" id="KW-0067">ATP-binding</keyword>
<keyword evidence="3" id="KW-0808">Transferase</keyword>
<reference evidence="11 12" key="1">
    <citation type="journal article" date="2018" name="Sci. Rep.">
        <title>Genomic signatures of local adaptation to the degree of environmental predictability in rotifers.</title>
        <authorList>
            <person name="Franch-Gras L."/>
            <person name="Hahn C."/>
            <person name="Garcia-Roger E.M."/>
            <person name="Carmona M.J."/>
            <person name="Serra M."/>
            <person name="Gomez A."/>
        </authorList>
    </citation>
    <scope>NUCLEOTIDE SEQUENCE [LARGE SCALE GENOMIC DNA]</scope>
    <source>
        <strain evidence="11">HYR1</strain>
    </source>
</reference>
<evidence type="ECO:0000256" key="9">
    <source>
        <dbReference type="SAM" id="Coils"/>
    </source>
</evidence>
<dbReference type="PANTHER" id="PTHR47167">
    <property type="entry name" value="SERINE/THREONINE-PROTEIN KINASE TAO1-LIKE PROTEIN"/>
    <property type="match status" value="1"/>
</dbReference>
<dbReference type="OrthoDB" id="10016527at2759"/>
<dbReference type="EC" id="2.7.11.1" evidence="1"/>
<keyword evidence="9" id="KW-0175">Coiled coil</keyword>
<gene>
    <name evidence="11" type="ORF">BpHYR1_012135</name>
</gene>
<evidence type="ECO:0000313" key="11">
    <source>
        <dbReference type="EMBL" id="RNA19762.1"/>
    </source>
</evidence>
<dbReference type="Proteomes" id="UP000276133">
    <property type="component" value="Unassembled WGS sequence"/>
</dbReference>
<dbReference type="PANTHER" id="PTHR47167:SF4">
    <property type="entry name" value="SERINE_THREONINE-PROTEIN KINASE TAO"/>
    <property type="match status" value="1"/>
</dbReference>